<organism evidence="4 5">
    <name type="scientific">Spizellomyces punctatus (strain DAOM BR117)</name>
    <dbReference type="NCBI Taxonomy" id="645134"/>
    <lineage>
        <taxon>Eukaryota</taxon>
        <taxon>Fungi</taxon>
        <taxon>Fungi incertae sedis</taxon>
        <taxon>Chytridiomycota</taxon>
        <taxon>Chytridiomycota incertae sedis</taxon>
        <taxon>Chytridiomycetes</taxon>
        <taxon>Spizellomycetales</taxon>
        <taxon>Spizellomycetaceae</taxon>
        <taxon>Spizellomyces</taxon>
    </lineage>
</organism>
<dbReference type="STRING" id="645134.A0A0L0HJY7"/>
<dbReference type="RefSeq" id="XP_016609173.1">
    <property type="nucleotide sequence ID" value="XM_016752468.1"/>
</dbReference>
<dbReference type="PANTHER" id="PTHR10333:SF42">
    <property type="entry name" value="INHIBITOR OF GROWTH PROTEIN 5"/>
    <property type="match status" value="1"/>
</dbReference>
<dbReference type="PANTHER" id="PTHR10333">
    <property type="entry name" value="INHIBITOR OF GROWTH PROTEIN"/>
    <property type="match status" value="1"/>
</dbReference>
<name>A0A0L0HJY7_SPIPD</name>
<dbReference type="EMBL" id="KQ257455">
    <property type="protein sequence ID" value="KND01134.1"/>
    <property type="molecule type" value="Genomic_DNA"/>
</dbReference>
<dbReference type="GO" id="GO:0006355">
    <property type="term" value="P:regulation of DNA-templated transcription"/>
    <property type="evidence" value="ECO:0007669"/>
    <property type="project" value="TreeGrafter"/>
</dbReference>
<feature type="region of interest" description="Disordered" evidence="2">
    <location>
        <begin position="84"/>
        <end position="183"/>
    </location>
</feature>
<evidence type="ECO:0000256" key="2">
    <source>
        <dbReference type="SAM" id="MobiDB-lite"/>
    </source>
</evidence>
<keyword evidence="5" id="KW-1185">Reference proteome</keyword>
<dbReference type="OrthoDB" id="5411773at2759"/>
<feature type="domain" description="Inhibitor of growth protein N-terminal histone-binding" evidence="3">
    <location>
        <begin position="1"/>
        <end position="80"/>
    </location>
</feature>
<proteinExistence type="predicted"/>
<gene>
    <name evidence="4" type="ORF">SPPG_04225</name>
</gene>
<sequence length="247" mass="27801">MRELDARAQDAVSNIEEQTSKFMEDLRTLTPEERVALLQNIAKSFKDTLKHGEDKVALAVQTYDMVDRHIRRLDDDLNKFEEEQMTGPGLIRSSNTYGSESMKGRLDKSALAGRGEKRAEASSMETPKKYKKNKTIDEREKARDALETPKRTQTIKTATSSTRRVTQHHAKKERKGSSEIKQTKDKTNVLDMPIDPNEPTALSNGSITLALDYRPLPRANGIVQSAEVTIQRSDPLGLFSVGWKTRG</sequence>
<dbReference type="InterPro" id="IPR028651">
    <property type="entry name" value="ING_fam"/>
</dbReference>
<dbReference type="AlphaFoldDB" id="A0A0L0HJY7"/>
<keyword evidence="1" id="KW-0156">Chromatin regulator</keyword>
<dbReference type="GeneID" id="27687686"/>
<evidence type="ECO:0000313" key="5">
    <source>
        <dbReference type="Proteomes" id="UP000053201"/>
    </source>
</evidence>
<dbReference type="Pfam" id="PF12998">
    <property type="entry name" value="ING"/>
    <property type="match status" value="1"/>
</dbReference>
<evidence type="ECO:0000259" key="3">
    <source>
        <dbReference type="SMART" id="SM01408"/>
    </source>
</evidence>
<dbReference type="CDD" id="cd16859">
    <property type="entry name" value="ING_ING4_5"/>
    <property type="match status" value="1"/>
</dbReference>
<protein>
    <recommendedName>
        <fullName evidence="3">Inhibitor of growth protein N-terminal histone-binding domain-containing protein</fullName>
    </recommendedName>
</protein>
<dbReference type="VEuPathDB" id="FungiDB:SPPG_04225"/>
<dbReference type="GO" id="GO:0005634">
    <property type="term" value="C:nucleus"/>
    <property type="evidence" value="ECO:0007669"/>
    <property type="project" value="TreeGrafter"/>
</dbReference>
<feature type="compositionally biased region" description="Polar residues" evidence="2">
    <location>
        <begin position="151"/>
        <end position="164"/>
    </location>
</feature>
<dbReference type="Gene3D" id="6.10.140.1740">
    <property type="match status" value="1"/>
</dbReference>
<evidence type="ECO:0000256" key="1">
    <source>
        <dbReference type="ARBA" id="ARBA00022853"/>
    </source>
</evidence>
<dbReference type="InParanoid" id="A0A0L0HJY7"/>
<dbReference type="eggNOG" id="KOG1973">
    <property type="taxonomic scope" value="Eukaryota"/>
</dbReference>
<feature type="compositionally biased region" description="Basic and acidic residues" evidence="2">
    <location>
        <begin position="134"/>
        <end position="150"/>
    </location>
</feature>
<accession>A0A0L0HJY7</accession>
<evidence type="ECO:0000313" key="4">
    <source>
        <dbReference type="EMBL" id="KND01134.1"/>
    </source>
</evidence>
<dbReference type="OMA" id="HIQQLDH"/>
<dbReference type="Proteomes" id="UP000053201">
    <property type="component" value="Unassembled WGS sequence"/>
</dbReference>
<dbReference type="InterPro" id="IPR024610">
    <property type="entry name" value="ING_N_histone-binding"/>
</dbReference>
<feature type="compositionally biased region" description="Basic and acidic residues" evidence="2">
    <location>
        <begin position="102"/>
        <end position="120"/>
    </location>
</feature>
<feature type="compositionally biased region" description="Basic residues" evidence="2">
    <location>
        <begin position="165"/>
        <end position="174"/>
    </location>
</feature>
<reference evidence="4 5" key="1">
    <citation type="submission" date="2009-08" db="EMBL/GenBank/DDBJ databases">
        <title>The Genome Sequence of Spizellomyces punctatus strain DAOM BR117.</title>
        <authorList>
            <consortium name="The Broad Institute Genome Sequencing Platform"/>
            <person name="Russ C."/>
            <person name="Cuomo C."/>
            <person name="Shea T."/>
            <person name="Young S.K."/>
            <person name="Zeng Q."/>
            <person name="Koehrsen M."/>
            <person name="Haas B."/>
            <person name="Borodovsky M."/>
            <person name="Guigo R."/>
            <person name="Alvarado L."/>
            <person name="Berlin A."/>
            <person name="Bochicchio J."/>
            <person name="Borenstein D."/>
            <person name="Chapman S."/>
            <person name="Chen Z."/>
            <person name="Engels R."/>
            <person name="Freedman E."/>
            <person name="Gellesch M."/>
            <person name="Goldberg J."/>
            <person name="Griggs A."/>
            <person name="Gujja S."/>
            <person name="Heiman D."/>
            <person name="Hepburn T."/>
            <person name="Howarth C."/>
            <person name="Jen D."/>
            <person name="Larson L."/>
            <person name="Lewis B."/>
            <person name="Mehta T."/>
            <person name="Park D."/>
            <person name="Pearson M."/>
            <person name="Roberts A."/>
            <person name="Saif S."/>
            <person name="Shenoy N."/>
            <person name="Sisk P."/>
            <person name="Stolte C."/>
            <person name="Sykes S."/>
            <person name="Thomson T."/>
            <person name="Walk T."/>
            <person name="White J."/>
            <person name="Yandava C."/>
            <person name="Burger G."/>
            <person name="Gray M.W."/>
            <person name="Holland P.W.H."/>
            <person name="King N."/>
            <person name="Lang F.B.F."/>
            <person name="Roger A.J."/>
            <person name="Ruiz-Trillo I."/>
            <person name="Lander E."/>
            <person name="Nusbaum C."/>
        </authorList>
    </citation>
    <scope>NUCLEOTIDE SEQUENCE [LARGE SCALE GENOMIC DNA]</scope>
    <source>
        <strain evidence="4 5">DAOM BR117</strain>
    </source>
</reference>
<dbReference type="SMART" id="SM01408">
    <property type="entry name" value="ING"/>
    <property type="match status" value="1"/>
</dbReference>
<dbReference type="GO" id="GO:0006325">
    <property type="term" value="P:chromatin organization"/>
    <property type="evidence" value="ECO:0007669"/>
    <property type="project" value="UniProtKB-KW"/>
</dbReference>